<dbReference type="SMART" id="SM00960">
    <property type="entry name" value="Robl_LC7"/>
    <property type="match status" value="1"/>
</dbReference>
<dbReference type="InterPro" id="IPR004942">
    <property type="entry name" value="Roadblock/LAMTOR2_dom"/>
</dbReference>
<evidence type="ECO:0000313" key="3">
    <source>
        <dbReference type="Proteomes" id="UP000594468"/>
    </source>
</evidence>
<dbReference type="Pfam" id="PF03259">
    <property type="entry name" value="Robl_LC7"/>
    <property type="match status" value="1"/>
</dbReference>
<dbReference type="PANTHER" id="PTHR36222">
    <property type="entry name" value="SERINE PROTEASE INHIBITOR RV3364C"/>
    <property type="match status" value="1"/>
</dbReference>
<evidence type="ECO:0000313" key="2">
    <source>
        <dbReference type="EMBL" id="QPC82986.1"/>
    </source>
</evidence>
<dbReference type="Proteomes" id="UP000594468">
    <property type="component" value="Chromosome"/>
</dbReference>
<dbReference type="AlphaFoldDB" id="A0A7S8E9R5"/>
<proteinExistence type="predicted"/>
<dbReference type="EMBL" id="CP062983">
    <property type="protein sequence ID" value="QPC82986.1"/>
    <property type="molecule type" value="Genomic_DNA"/>
</dbReference>
<dbReference type="PANTHER" id="PTHR36222:SF1">
    <property type="entry name" value="SERINE PROTEASE INHIBITOR RV3364C"/>
    <property type="match status" value="1"/>
</dbReference>
<name>A0A7S8E9R5_9CHLR</name>
<dbReference type="KEGG" id="pmet:G4Y79_01015"/>
<gene>
    <name evidence="2" type="ORF">G4Y79_01015</name>
</gene>
<accession>A0A7S8E9R5</accession>
<dbReference type="InterPro" id="IPR053141">
    <property type="entry name" value="Mycobact_SerProt_Inhib_Rv3364c"/>
</dbReference>
<sequence length="122" mass="13129">MASRTEQLMERLRELQYNSAEVEAAAVVSVDGLSMASSLPPGIEEDRVSAMSAAMLSLGERIASELSRGELEQVNVRGDNGYVILTNLGEEAVLTVLARKDAKLGLILLDVSRAKEALEQIV</sequence>
<dbReference type="SUPFAM" id="SSF103196">
    <property type="entry name" value="Roadblock/LC7 domain"/>
    <property type="match status" value="1"/>
</dbReference>
<reference evidence="2 3" key="1">
    <citation type="submission" date="2020-02" db="EMBL/GenBank/DDBJ databases">
        <authorList>
            <person name="Zheng R.K."/>
            <person name="Sun C.M."/>
        </authorList>
    </citation>
    <scope>NUCLEOTIDE SEQUENCE [LARGE SCALE GENOMIC DNA]</scope>
    <source>
        <strain evidence="3">rifampicinis</strain>
    </source>
</reference>
<dbReference type="RefSeq" id="WP_195171055.1">
    <property type="nucleotide sequence ID" value="NZ_CP062983.1"/>
</dbReference>
<keyword evidence="3" id="KW-1185">Reference proteome</keyword>
<dbReference type="Gene3D" id="3.30.450.30">
    <property type="entry name" value="Dynein light chain 2a, cytoplasmic"/>
    <property type="match status" value="1"/>
</dbReference>
<feature type="domain" description="Roadblock/LAMTOR2" evidence="1">
    <location>
        <begin position="9"/>
        <end position="98"/>
    </location>
</feature>
<evidence type="ECO:0000259" key="1">
    <source>
        <dbReference type="SMART" id="SM00960"/>
    </source>
</evidence>
<organism evidence="2 3">
    <name type="scientific">Phototrophicus methaneseepsis</name>
    <dbReference type="NCBI Taxonomy" id="2710758"/>
    <lineage>
        <taxon>Bacteria</taxon>
        <taxon>Bacillati</taxon>
        <taxon>Chloroflexota</taxon>
        <taxon>Candidatus Thermofontia</taxon>
        <taxon>Phototrophicales</taxon>
        <taxon>Phototrophicaceae</taxon>
        <taxon>Phototrophicus</taxon>
    </lineage>
</organism>
<protein>
    <submittedName>
        <fullName evidence="2">Roadblock/LC7 domain-containing protein</fullName>
    </submittedName>
</protein>